<dbReference type="InterPro" id="IPR002048">
    <property type="entry name" value="EF_hand_dom"/>
</dbReference>
<keyword evidence="4" id="KW-1185">Reference proteome</keyword>
<evidence type="ECO:0000313" key="3">
    <source>
        <dbReference type="EMBL" id="KAJ8314156.1"/>
    </source>
</evidence>
<proteinExistence type="predicted"/>
<dbReference type="Proteomes" id="UP001217089">
    <property type="component" value="Unassembled WGS sequence"/>
</dbReference>
<dbReference type="Gene3D" id="1.10.238.10">
    <property type="entry name" value="EF-hand"/>
    <property type="match status" value="1"/>
</dbReference>
<gene>
    <name evidence="3" type="ORF">KUTeg_008717</name>
</gene>
<protein>
    <recommendedName>
        <fullName evidence="2">EF-hand domain-containing protein</fullName>
    </recommendedName>
</protein>
<keyword evidence="1" id="KW-0106">Calcium</keyword>
<name>A0ABQ9FD48_TEGGR</name>
<dbReference type="Pfam" id="PF13499">
    <property type="entry name" value="EF-hand_7"/>
    <property type="match status" value="1"/>
</dbReference>
<reference evidence="3 4" key="1">
    <citation type="submission" date="2022-12" db="EMBL/GenBank/DDBJ databases">
        <title>Chromosome-level genome of Tegillarca granosa.</title>
        <authorList>
            <person name="Kim J."/>
        </authorList>
    </citation>
    <scope>NUCLEOTIDE SEQUENCE [LARGE SCALE GENOMIC DNA]</scope>
    <source>
        <strain evidence="3">Teg-2019</strain>
        <tissue evidence="3">Adductor muscle</tissue>
    </source>
</reference>
<organism evidence="3 4">
    <name type="scientific">Tegillarca granosa</name>
    <name type="common">Malaysian cockle</name>
    <name type="synonym">Anadara granosa</name>
    <dbReference type="NCBI Taxonomy" id="220873"/>
    <lineage>
        <taxon>Eukaryota</taxon>
        <taxon>Metazoa</taxon>
        <taxon>Spiralia</taxon>
        <taxon>Lophotrochozoa</taxon>
        <taxon>Mollusca</taxon>
        <taxon>Bivalvia</taxon>
        <taxon>Autobranchia</taxon>
        <taxon>Pteriomorphia</taxon>
        <taxon>Arcoida</taxon>
        <taxon>Arcoidea</taxon>
        <taxon>Arcidae</taxon>
        <taxon>Tegillarca</taxon>
    </lineage>
</organism>
<evidence type="ECO:0000256" key="1">
    <source>
        <dbReference type="ARBA" id="ARBA00022837"/>
    </source>
</evidence>
<dbReference type="PROSITE" id="PS00018">
    <property type="entry name" value="EF_HAND_1"/>
    <property type="match status" value="1"/>
</dbReference>
<evidence type="ECO:0000259" key="2">
    <source>
        <dbReference type="PROSITE" id="PS50222"/>
    </source>
</evidence>
<dbReference type="SMART" id="SM00054">
    <property type="entry name" value="EFh"/>
    <property type="match status" value="1"/>
</dbReference>
<dbReference type="InterPro" id="IPR018247">
    <property type="entry name" value="EF_Hand_1_Ca_BS"/>
</dbReference>
<feature type="domain" description="EF-hand" evidence="2">
    <location>
        <begin position="11"/>
        <end position="46"/>
    </location>
</feature>
<dbReference type="EMBL" id="JARBDR010000342">
    <property type="protein sequence ID" value="KAJ8314156.1"/>
    <property type="molecule type" value="Genomic_DNA"/>
</dbReference>
<dbReference type="SUPFAM" id="SSF47473">
    <property type="entry name" value="EF-hand"/>
    <property type="match status" value="1"/>
</dbReference>
<accession>A0ABQ9FD48</accession>
<comment type="caution">
    <text evidence="3">The sequence shown here is derived from an EMBL/GenBank/DDBJ whole genome shotgun (WGS) entry which is preliminary data.</text>
</comment>
<sequence>MATGKDQAKSEEVAHLEQVFKLADKNGDGFLSESELTHLLRVDMGRNVSDIAIKGIFALVYYKCRG</sequence>
<evidence type="ECO:0000313" key="4">
    <source>
        <dbReference type="Proteomes" id="UP001217089"/>
    </source>
</evidence>
<dbReference type="InterPro" id="IPR011992">
    <property type="entry name" value="EF-hand-dom_pair"/>
</dbReference>
<dbReference type="PROSITE" id="PS50222">
    <property type="entry name" value="EF_HAND_2"/>
    <property type="match status" value="1"/>
</dbReference>